<evidence type="ECO:0000256" key="4">
    <source>
        <dbReference type="ARBA" id="ARBA00022723"/>
    </source>
</evidence>
<dbReference type="EMBL" id="PDJQ01000001">
    <property type="protein sequence ID" value="PFG73331.1"/>
    <property type="molecule type" value="Genomic_DNA"/>
</dbReference>
<comment type="subunit">
    <text evidence="9">Monomer.</text>
</comment>
<dbReference type="Pfam" id="PF01018">
    <property type="entry name" value="GTP1_OBG"/>
    <property type="match status" value="1"/>
</dbReference>
<dbReference type="CDD" id="cd01898">
    <property type="entry name" value="Obg"/>
    <property type="match status" value="1"/>
</dbReference>
<comment type="caution">
    <text evidence="14">The sequence shown here is derived from an EMBL/GenBank/DDBJ whole genome shotgun (WGS) entry which is preliminary data.</text>
</comment>
<comment type="cofactor">
    <cofactor evidence="1 9">
        <name>Mg(2+)</name>
        <dbReference type="ChEBI" id="CHEBI:18420"/>
    </cofactor>
</comment>
<dbReference type="Gene3D" id="3.40.50.300">
    <property type="entry name" value="P-loop containing nucleotide triphosphate hydrolases"/>
    <property type="match status" value="1"/>
</dbReference>
<dbReference type="AlphaFoldDB" id="A0A2A9HDX4"/>
<evidence type="ECO:0000256" key="5">
    <source>
        <dbReference type="ARBA" id="ARBA00022741"/>
    </source>
</evidence>
<dbReference type="PROSITE" id="PS51881">
    <property type="entry name" value="OCT"/>
    <property type="match status" value="1"/>
</dbReference>
<dbReference type="GO" id="GO:0003924">
    <property type="term" value="F:GTPase activity"/>
    <property type="evidence" value="ECO:0007669"/>
    <property type="project" value="UniProtKB-UniRule"/>
</dbReference>
<comment type="function">
    <text evidence="9">An essential GTPase which binds GTP, GDP and possibly (p)ppGpp with moderate affinity, with high nucleotide exchange rates and a fairly low GTP hydrolysis rate. Plays a role in control of the cell cycle, stress response, ribosome biogenesis and in those bacteria that undergo differentiation, in morphogenesis control.</text>
</comment>
<dbReference type="Gene3D" id="2.70.210.12">
    <property type="entry name" value="GTP1/OBG domain"/>
    <property type="match status" value="1"/>
</dbReference>
<dbReference type="GO" id="GO:0000287">
    <property type="term" value="F:magnesium ion binding"/>
    <property type="evidence" value="ECO:0007669"/>
    <property type="project" value="InterPro"/>
</dbReference>
<dbReference type="SUPFAM" id="SSF102741">
    <property type="entry name" value="Obg GTP-binding protein C-terminal domain"/>
    <property type="match status" value="1"/>
</dbReference>
<feature type="domain" description="OCT" evidence="12">
    <location>
        <begin position="341"/>
        <end position="419"/>
    </location>
</feature>
<evidence type="ECO:0000259" key="12">
    <source>
        <dbReference type="PROSITE" id="PS51881"/>
    </source>
</evidence>
<dbReference type="Pfam" id="PF01926">
    <property type="entry name" value="MMR_HSR1"/>
    <property type="match status" value="1"/>
</dbReference>
<feature type="binding site" evidence="9">
    <location>
        <begin position="210"/>
        <end position="213"/>
    </location>
    <ligand>
        <name>GTP</name>
        <dbReference type="ChEBI" id="CHEBI:37565"/>
    </ligand>
</feature>
<evidence type="ECO:0000256" key="7">
    <source>
        <dbReference type="ARBA" id="ARBA00022842"/>
    </source>
</evidence>
<accession>A0A2A9HDX4</accession>
<keyword evidence="4 9" id="KW-0479">Metal-binding</keyword>
<gene>
    <name evidence="9" type="primary">obg</name>
    <name evidence="14" type="ORF">A9A59_0526</name>
</gene>
<evidence type="ECO:0000256" key="3">
    <source>
        <dbReference type="ARBA" id="ARBA00022490"/>
    </source>
</evidence>
<keyword evidence="6 9" id="KW-0378">Hydrolase</keyword>
<dbReference type="NCBIfam" id="NF008956">
    <property type="entry name" value="PRK12299.1"/>
    <property type="match status" value="1"/>
</dbReference>
<dbReference type="NCBIfam" id="NF008955">
    <property type="entry name" value="PRK12297.1"/>
    <property type="match status" value="1"/>
</dbReference>
<dbReference type="InterPro" id="IPR031167">
    <property type="entry name" value="G_OBG"/>
</dbReference>
<evidence type="ECO:0000256" key="6">
    <source>
        <dbReference type="ARBA" id="ARBA00022801"/>
    </source>
</evidence>
<name>A0A2A9HDX4_TEPT2</name>
<evidence type="ECO:0000256" key="9">
    <source>
        <dbReference type="HAMAP-Rule" id="MF_01454"/>
    </source>
</evidence>
<dbReference type="PANTHER" id="PTHR11702:SF31">
    <property type="entry name" value="MITOCHONDRIAL RIBOSOME-ASSOCIATED GTPASE 2"/>
    <property type="match status" value="1"/>
</dbReference>
<keyword evidence="8 9" id="KW-0342">GTP-binding</keyword>
<feature type="binding site" evidence="9">
    <location>
        <begin position="189"/>
        <end position="193"/>
    </location>
    <ligand>
        <name>GTP</name>
        <dbReference type="ChEBI" id="CHEBI:37565"/>
    </ligand>
</feature>
<feature type="domain" description="OBG-type G" evidence="11">
    <location>
        <begin position="158"/>
        <end position="324"/>
    </location>
</feature>
<evidence type="ECO:0000256" key="1">
    <source>
        <dbReference type="ARBA" id="ARBA00001946"/>
    </source>
</evidence>
<dbReference type="PANTHER" id="PTHR11702">
    <property type="entry name" value="DEVELOPMENTALLY REGULATED GTP-BINDING PROTEIN-RELATED"/>
    <property type="match status" value="1"/>
</dbReference>
<dbReference type="HAMAP" id="MF_01454">
    <property type="entry name" value="GTPase_Obg"/>
    <property type="match status" value="1"/>
</dbReference>
<dbReference type="InterPro" id="IPR036726">
    <property type="entry name" value="GTP1_OBG_dom_sf"/>
</dbReference>
<feature type="domain" description="Obg" evidence="13">
    <location>
        <begin position="1"/>
        <end position="157"/>
    </location>
</feature>
<evidence type="ECO:0000313" key="14">
    <source>
        <dbReference type="EMBL" id="PFG73331.1"/>
    </source>
</evidence>
<dbReference type="Gene3D" id="3.30.300.350">
    <property type="entry name" value="GTP-binding protein OBG, C-terminal domain"/>
    <property type="match status" value="1"/>
</dbReference>
<evidence type="ECO:0000259" key="11">
    <source>
        <dbReference type="PROSITE" id="PS51710"/>
    </source>
</evidence>
<dbReference type="InterPro" id="IPR014100">
    <property type="entry name" value="GTP-bd_Obg/CgtA"/>
</dbReference>
<dbReference type="NCBIfam" id="TIGR02729">
    <property type="entry name" value="Obg_CgtA"/>
    <property type="match status" value="1"/>
</dbReference>
<dbReference type="NCBIfam" id="TIGR03595">
    <property type="entry name" value="Obg_CgtA_exten"/>
    <property type="match status" value="1"/>
</dbReference>
<dbReference type="InterPro" id="IPR006074">
    <property type="entry name" value="GTP1-OBG_CS"/>
</dbReference>
<feature type="binding site" evidence="9">
    <location>
        <position position="171"/>
    </location>
    <ligand>
        <name>Mg(2+)</name>
        <dbReference type="ChEBI" id="CHEBI:18420"/>
    </ligand>
</feature>
<dbReference type="PROSITE" id="PS51883">
    <property type="entry name" value="OBG"/>
    <property type="match status" value="1"/>
</dbReference>
<dbReference type="GO" id="GO:0042254">
    <property type="term" value="P:ribosome biogenesis"/>
    <property type="evidence" value="ECO:0007669"/>
    <property type="project" value="UniProtKB-UniRule"/>
</dbReference>
<feature type="binding site" evidence="9">
    <location>
        <begin position="277"/>
        <end position="280"/>
    </location>
    <ligand>
        <name>GTP</name>
        <dbReference type="ChEBI" id="CHEBI:37565"/>
    </ligand>
</feature>
<keyword evidence="7 9" id="KW-0460">Magnesium</keyword>
<dbReference type="PROSITE" id="PS51710">
    <property type="entry name" value="G_OBG"/>
    <property type="match status" value="1"/>
</dbReference>
<reference evidence="14 15" key="1">
    <citation type="submission" date="2017-09" db="EMBL/GenBank/DDBJ databases">
        <title>Sequencing the genomes of two abundant thermophiles in Great Basin hot springs: Thermocrinis jamiesonii and novel Chloroflexi Thermoflexus hugenholtzii.</title>
        <authorList>
            <person name="Hedlund B."/>
        </authorList>
    </citation>
    <scope>NUCLEOTIDE SEQUENCE [LARGE SCALE GENOMIC DNA]</scope>
    <source>
        <strain evidence="14 15">G233</strain>
    </source>
</reference>
<dbReference type="InterPro" id="IPR027417">
    <property type="entry name" value="P-loop_NTPase"/>
</dbReference>
<dbReference type="InterPro" id="IPR006169">
    <property type="entry name" value="GTP1_OBG_dom"/>
</dbReference>
<dbReference type="GO" id="GO:0005525">
    <property type="term" value="F:GTP binding"/>
    <property type="evidence" value="ECO:0007669"/>
    <property type="project" value="UniProtKB-UniRule"/>
</dbReference>
<sequence>MLDAVEITVKGGNGGHGLVSYHREKFVPQGGPDGGDGGRGGRVFLRAVDDVYTLELYRSRKRFQAGAGGNGGPNLRHGANGQDLYLEVPVGTVVYDAETGDLLADLAEVGQEVLVAHGGRGGWGNKRFATPTNQTPGYSQKGQEGEERRLRLELRLLADVGLIGLPNAGKSTLLAAVSNAKPKIASYPFTTLEPMLGVVNVGWERFTLADLPGLVEGASEGYGLGFEFLKHVRRCRVLLHVVSCESPDPVTDYELIEGELRAYDPGLEHVARVVAVTKADLDHAAAERSAEALAAHLGRPVRVISAHDGTGLGPLKEELMALVKAERARAASQPPAEVPVIRPAPVDRFVVTIDEDGRYVVDGYTAVTFVKMMDTGMPGALDEVMRRLERWGIAKELRRLGIKPGDVVVFDDVEIAWEG</sequence>
<feature type="binding site" evidence="9">
    <location>
        <position position="191"/>
    </location>
    <ligand>
        <name>Mg(2+)</name>
        <dbReference type="ChEBI" id="CHEBI:18420"/>
    </ligand>
</feature>
<dbReference type="Pfam" id="PF09269">
    <property type="entry name" value="DUF1967"/>
    <property type="match status" value="1"/>
</dbReference>
<dbReference type="RefSeq" id="WP_098502793.1">
    <property type="nucleotide sequence ID" value="NZ_PDJQ01000001.1"/>
</dbReference>
<dbReference type="SUPFAM" id="SSF82051">
    <property type="entry name" value="Obg GTP-binding protein N-terminal domain"/>
    <property type="match status" value="1"/>
</dbReference>
<comment type="subcellular location">
    <subcellularLocation>
        <location evidence="9">Cytoplasm</location>
    </subcellularLocation>
</comment>
<dbReference type="InterPro" id="IPR006073">
    <property type="entry name" value="GTP-bd"/>
</dbReference>
<comment type="similarity">
    <text evidence="2 9">Belongs to the TRAFAC class OBG-HflX-like GTPase superfamily. OBG GTPase family.</text>
</comment>
<dbReference type="Proteomes" id="UP000223071">
    <property type="component" value="Unassembled WGS sequence"/>
</dbReference>
<evidence type="ECO:0000259" key="13">
    <source>
        <dbReference type="PROSITE" id="PS51883"/>
    </source>
</evidence>
<keyword evidence="15" id="KW-1185">Reference proteome</keyword>
<dbReference type="PROSITE" id="PS00905">
    <property type="entry name" value="GTP1_OBG"/>
    <property type="match status" value="1"/>
</dbReference>
<dbReference type="FunFam" id="2.70.210.12:FF:000001">
    <property type="entry name" value="GTPase Obg"/>
    <property type="match status" value="1"/>
</dbReference>
<dbReference type="EC" id="3.6.5.-" evidence="9"/>
<feature type="binding site" evidence="9">
    <location>
        <begin position="164"/>
        <end position="171"/>
    </location>
    <ligand>
        <name>GTP</name>
        <dbReference type="ChEBI" id="CHEBI:37565"/>
    </ligand>
</feature>
<keyword evidence="3 9" id="KW-0963">Cytoplasm</keyword>
<dbReference type="InterPro" id="IPR045086">
    <property type="entry name" value="OBG_GTPase"/>
</dbReference>
<proteinExistence type="inferred from homology"/>
<feature type="region of interest" description="Disordered" evidence="10">
    <location>
        <begin position="125"/>
        <end position="145"/>
    </location>
</feature>
<evidence type="ECO:0000256" key="10">
    <source>
        <dbReference type="SAM" id="MobiDB-lite"/>
    </source>
</evidence>
<feature type="compositionally biased region" description="Polar residues" evidence="10">
    <location>
        <begin position="130"/>
        <end position="142"/>
    </location>
</feature>
<evidence type="ECO:0000313" key="15">
    <source>
        <dbReference type="Proteomes" id="UP000223071"/>
    </source>
</evidence>
<dbReference type="InterPro" id="IPR036346">
    <property type="entry name" value="GTP-bd_prot_GTP1/OBG_C_sf"/>
</dbReference>
<dbReference type="NCBIfam" id="NF008954">
    <property type="entry name" value="PRK12296.1"/>
    <property type="match status" value="1"/>
</dbReference>
<dbReference type="InterPro" id="IPR015349">
    <property type="entry name" value="OCT_dom"/>
</dbReference>
<dbReference type="SUPFAM" id="SSF52540">
    <property type="entry name" value="P-loop containing nucleoside triphosphate hydrolases"/>
    <property type="match status" value="1"/>
</dbReference>
<dbReference type="PRINTS" id="PR00326">
    <property type="entry name" value="GTP1OBG"/>
</dbReference>
<evidence type="ECO:0000256" key="2">
    <source>
        <dbReference type="ARBA" id="ARBA00007699"/>
    </source>
</evidence>
<keyword evidence="5 9" id="KW-0547">Nucleotide-binding</keyword>
<organism evidence="14 15">
    <name type="scientific">Tepidiforma thermophila (strain KCTC 52669 / CGMCC 1.13589 / G233)</name>
    <dbReference type="NCBI Taxonomy" id="2761530"/>
    <lineage>
        <taxon>Bacteria</taxon>
        <taxon>Bacillati</taxon>
        <taxon>Chloroflexota</taxon>
        <taxon>Tepidiformia</taxon>
        <taxon>Tepidiformales</taxon>
        <taxon>Tepidiformaceae</taxon>
        <taxon>Tepidiforma</taxon>
    </lineage>
</organism>
<evidence type="ECO:0000256" key="8">
    <source>
        <dbReference type="ARBA" id="ARBA00023134"/>
    </source>
</evidence>
<feature type="binding site" evidence="9">
    <location>
        <begin position="305"/>
        <end position="307"/>
    </location>
    <ligand>
        <name>GTP</name>
        <dbReference type="ChEBI" id="CHEBI:37565"/>
    </ligand>
</feature>
<protein>
    <recommendedName>
        <fullName evidence="9">GTPase Obg</fullName>
        <ecNumber evidence="9">3.6.5.-</ecNumber>
    </recommendedName>
    <alternativeName>
        <fullName evidence="9">GTP-binding protein Obg</fullName>
    </alternativeName>
</protein>
<dbReference type="GO" id="GO:0005737">
    <property type="term" value="C:cytoplasm"/>
    <property type="evidence" value="ECO:0007669"/>
    <property type="project" value="UniProtKB-SubCell"/>
</dbReference>